<dbReference type="AlphaFoldDB" id="A0AB39L741"/>
<accession>A0AB39L741</accession>
<feature type="compositionally biased region" description="Basic and acidic residues" evidence="5">
    <location>
        <begin position="288"/>
        <end position="298"/>
    </location>
</feature>
<organism evidence="7">
    <name type="scientific">Sinomonas puerhi</name>
    <dbReference type="NCBI Taxonomy" id="3238584"/>
    <lineage>
        <taxon>Bacteria</taxon>
        <taxon>Bacillati</taxon>
        <taxon>Actinomycetota</taxon>
        <taxon>Actinomycetes</taxon>
        <taxon>Micrococcales</taxon>
        <taxon>Micrococcaceae</taxon>
        <taxon>Sinomonas</taxon>
    </lineage>
</organism>
<feature type="region of interest" description="Disordered" evidence="5">
    <location>
        <begin position="288"/>
        <end position="311"/>
    </location>
</feature>
<feature type="transmembrane region" description="Helical" evidence="6">
    <location>
        <begin position="137"/>
        <end position="157"/>
    </location>
</feature>
<keyword evidence="4 6" id="KW-0472">Membrane</keyword>
<protein>
    <submittedName>
        <fullName evidence="7">DMT family transporter</fullName>
    </submittedName>
</protein>
<sequence length="311" mass="32130">MVWFAVVLAVLGAFFLAFGAQRQGSAVKADMGGLALSSRSFVRLLRNPRWILGLTLLGAGMLCNMVALVSAPLTVIQPIGAIALVITTIVNSKDQGITINRPTVVAITACVTGSALFVLLAVNATVENHHVGADAELAIVLLLALAVGVLGGLATMFRHRLSAFVYILGAGVLFGFVAVLTRIIGRDLLSANGQFLLNVQWYSVVAIVAAGGLGSWFVQNAYSSGPPDLVIAGLTVIDPIVGIAIGITILGELRPDVPAVVAVAMVVAALIAIVGVIALSRHHPEVAKRKKDSARELRGGSGPDARSHTGG</sequence>
<comment type="subcellular location">
    <subcellularLocation>
        <location evidence="1">Membrane</location>
        <topology evidence="1">Multi-pass membrane protein</topology>
    </subcellularLocation>
</comment>
<dbReference type="GO" id="GO:0016020">
    <property type="term" value="C:membrane"/>
    <property type="evidence" value="ECO:0007669"/>
    <property type="project" value="UniProtKB-SubCell"/>
</dbReference>
<dbReference type="KEGG" id="spue:AB5L97_07080"/>
<evidence type="ECO:0000313" key="7">
    <source>
        <dbReference type="EMBL" id="XDP46759.1"/>
    </source>
</evidence>
<evidence type="ECO:0000256" key="5">
    <source>
        <dbReference type="SAM" id="MobiDB-lite"/>
    </source>
</evidence>
<feature type="transmembrane region" description="Helical" evidence="6">
    <location>
        <begin position="199"/>
        <end position="218"/>
    </location>
</feature>
<evidence type="ECO:0000256" key="1">
    <source>
        <dbReference type="ARBA" id="ARBA00004141"/>
    </source>
</evidence>
<feature type="transmembrane region" description="Helical" evidence="6">
    <location>
        <begin position="257"/>
        <end position="280"/>
    </location>
</feature>
<gene>
    <name evidence="7" type="ORF">AB5L97_07080</name>
</gene>
<dbReference type="PANTHER" id="PTHR40761">
    <property type="entry name" value="CONSERVED INTEGRAL MEMBRANE ALANINE VALINE AND LEUCINE RICH PROTEIN-RELATED"/>
    <property type="match status" value="1"/>
</dbReference>
<dbReference type="EMBL" id="CP163302">
    <property type="protein sequence ID" value="XDP46759.1"/>
    <property type="molecule type" value="Genomic_DNA"/>
</dbReference>
<dbReference type="InterPro" id="IPR008521">
    <property type="entry name" value="Mg_trans_NIPA"/>
</dbReference>
<feature type="transmembrane region" description="Helical" evidence="6">
    <location>
        <begin position="164"/>
        <end position="184"/>
    </location>
</feature>
<evidence type="ECO:0000256" key="6">
    <source>
        <dbReference type="SAM" id="Phobius"/>
    </source>
</evidence>
<dbReference type="GO" id="GO:0015095">
    <property type="term" value="F:magnesium ion transmembrane transporter activity"/>
    <property type="evidence" value="ECO:0007669"/>
    <property type="project" value="InterPro"/>
</dbReference>
<feature type="transmembrane region" description="Helical" evidence="6">
    <location>
        <begin position="50"/>
        <end position="83"/>
    </location>
</feature>
<proteinExistence type="predicted"/>
<feature type="transmembrane region" description="Helical" evidence="6">
    <location>
        <begin position="230"/>
        <end position="251"/>
    </location>
</feature>
<reference evidence="7" key="1">
    <citation type="submission" date="2024-07" db="EMBL/GenBank/DDBJ databases">
        <authorList>
            <person name="fu j."/>
        </authorList>
    </citation>
    <scope>NUCLEOTIDE SEQUENCE</scope>
    <source>
        <strain evidence="7">P10A9</strain>
    </source>
</reference>
<dbReference type="Pfam" id="PF05653">
    <property type="entry name" value="Mg_trans_NIPA"/>
    <property type="match status" value="1"/>
</dbReference>
<evidence type="ECO:0000256" key="3">
    <source>
        <dbReference type="ARBA" id="ARBA00022989"/>
    </source>
</evidence>
<keyword evidence="2 6" id="KW-0812">Transmembrane</keyword>
<dbReference type="PANTHER" id="PTHR40761:SF1">
    <property type="entry name" value="CONSERVED INTEGRAL MEMBRANE ALANINE VALINE AND LEUCINE RICH PROTEIN-RELATED"/>
    <property type="match status" value="1"/>
</dbReference>
<keyword evidence="3 6" id="KW-1133">Transmembrane helix</keyword>
<evidence type="ECO:0000256" key="4">
    <source>
        <dbReference type="ARBA" id="ARBA00023136"/>
    </source>
</evidence>
<evidence type="ECO:0000256" key="2">
    <source>
        <dbReference type="ARBA" id="ARBA00022692"/>
    </source>
</evidence>
<name>A0AB39L741_9MICC</name>
<dbReference type="RefSeq" id="WP_307957317.1">
    <property type="nucleotide sequence ID" value="NZ_CP163302.1"/>
</dbReference>
<feature type="transmembrane region" description="Helical" evidence="6">
    <location>
        <begin position="104"/>
        <end position="125"/>
    </location>
</feature>